<dbReference type="Gene3D" id="3.10.350.10">
    <property type="entry name" value="LysM domain"/>
    <property type="match status" value="1"/>
</dbReference>
<dbReference type="RefSeq" id="WP_042628291.1">
    <property type="nucleotide sequence ID" value="NZ_BSTO01000021.1"/>
</dbReference>
<keyword evidence="4" id="KW-1185">Reference proteome</keyword>
<evidence type="ECO:0000259" key="2">
    <source>
        <dbReference type="PROSITE" id="PS51782"/>
    </source>
</evidence>
<dbReference type="EMBL" id="CP002581">
    <property type="protein sequence ID" value="AJK49934.1"/>
    <property type="molecule type" value="Genomic_DNA"/>
</dbReference>
<organism evidence="3 4">
    <name type="scientific">Burkholderia plantarii</name>
    <dbReference type="NCBI Taxonomy" id="41899"/>
    <lineage>
        <taxon>Bacteria</taxon>
        <taxon>Pseudomonadati</taxon>
        <taxon>Pseudomonadota</taxon>
        <taxon>Betaproteobacteria</taxon>
        <taxon>Burkholderiales</taxon>
        <taxon>Burkholderiaceae</taxon>
        <taxon>Burkholderia</taxon>
    </lineage>
</organism>
<dbReference type="SUPFAM" id="SSF51261">
    <property type="entry name" value="Duplicated hybrid motif"/>
    <property type="match status" value="1"/>
</dbReference>
<dbReference type="Gene3D" id="2.70.70.10">
    <property type="entry name" value="Glucose Permease (Domain IIA)"/>
    <property type="match status" value="1"/>
</dbReference>
<dbReference type="InterPro" id="IPR018392">
    <property type="entry name" value="LysM"/>
</dbReference>
<dbReference type="InterPro" id="IPR016047">
    <property type="entry name" value="M23ase_b-sheet_dom"/>
</dbReference>
<dbReference type="Pfam" id="PF01476">
    <property type="entry name" value="LysM"/>
    <property type="match status" value="1"/>
</dbReference>
<dbReference type="PROSITE" id="PS51257">
    <property type="entry name" value="PROKAR_LIPOPROTEIN"/>
    <property type="match status" value="1"/>
</dbReference>
<reference evidence="4" key="1">
    <citation type="submission" date="2011-03" db="EMBL/GenBank/DDBJ databases">
        <authorList>
            <person name="Voget S."/>
            <person name="Streit W.R."/>
            <person name="Jaeger K.E."/>
            <person name="Daniel R."/>
        </authorList>
    </citation>
    <scope>NUCLEOTIDE SEQUENCE [LARGE SCALE GENOMIC DNA]</scope>
    <source>
        <strain evidence="4">PG1</strain>
    </source>
</reference>
<dbReference type="InterPro" id="IPR011055">
    <property type="entry name" value="Dup_hybrid_motif"/>
</dbReference>
<dbReference type="SUPFAM" id="SSF54106">
    <property type="entry name" value="LysM domain"/>
    <property type="match status" value="1"/>
</dbReference>
<feature type="domain" description="LysM" evidence="2">
    <location>
        <begin position="61"/>
        <end position="105"/>
    </location>
</feature>
<dbReference type="KEGG" id="bpla:bpln_2g19200"/>
<dbReference type="CDD" id="cd00118">
    <property type="entry name" value="LysM"/>
    <property type="match status" value="1"/>
</dbReference>
<sequence>MRRTIFTETTTYRRAVSRAIGLAAGAALVGGCTMTPWTDNWQPSGQQPQPSRQSQAGVLAGYYRVNPGDTLPGVAAGFGQRVQDLASWNHIAPTDMLTPGQVLRVAPPLGSTAVTSPVPAGTAPSASALPGTPPAEAQPALAWPAQGTVTSRFIPGRTRGITITSTGDKTVRAAAAGRVVYAGNGVAKYGPLVILKHESGLITAYGHNGKLLVNDGDAVSAGQPVAEMDTNPDGRASFDFEVRQDGKPVDPMTFLPRNGG</sequence>
<gene>
    <name evidence="3" type="ORF">BGL_2c18680</name>
</gene>
<dbReference type="PROSITE" id="PS51782">
    <property type="entry name" value="LYSM"/>
    <property type="match status" value="1"/>
</dbReference>
<dbReference type="CDD" id="cd12797">
    <property type="entry name" value="M23_peptidase"/>
    <property type="match status" value="1"/>
</dbReference>
<feature type="region of interest" description="Disordered" evidence="1">
    <location>
        <begin position="114"/>
        <end position="133"/>
    </location>
</feature>
<dbReference type="PANTHER" id="PTHR21666">
    <property type="entry name" value="PEPTIDASE-RELATED"/>
    <property type="match status" value="1"/>
</dbReference>
<dbReference type="HOGENOM" id="CLU_029425_0_3_4"/>
<name>A0A0B6S694_BURPL</name>
<dbReference type="Pfam" id="PF01551">
    <property type="entry name" value="Peptidase_M23"/>
    <property type="match status" value="1"/>
</dbReference>
<dbReference type="GO" id="GO:0004222">
    <property type="term" value="F:metalloendopeptidase activity"/>
    <property type="evidence" value="ECO:0007669"/>
    <property type="project" value="TreeGrafter"/>
</dbReference>
<evidence type="ECO:0000256" key="1">
    <source>
        <dbReference type="SAM" id="MobiDB-lite"/>
    </source>
</evidence>
<dbReference type="Proteomes" id="UP000031838">
    <property type="component" value="Chromosome 2"/>
</dbReference>
<dbReference type="KEGG" id="bgp:BGL_2c18680"/>
<dbReference type="InterPro" id="IPR036779">
    <property type="entry name" value="LysM_dom_sf"/>
</dbReference>
<evidence type="ECO:0000313" key="3">
    <source>
        <dbReference type="EMBL" id="AJK49934.1"/>
    </source>
</evidence>
<protein>
    <submittedName>
        <fullName evidence="3">Peptidase M23B</fullName>
    </submittedName>
</protein>
<proteinExistence type="predicted"/>
<evidence type="ECO:0000313" key="4">
    <source>
        <dbReference type="Proteomes" id="UP000031838"/>
    </source>
</evidence>
<dbReference type="SMART" id="SM00257">
    <property type="entry name" value="LysM"/>
    <property type="match status" value="1"/>
</dbReference>
<dbReference type="InterPro" id="IPR050570">
    <property type="entry name" value="Cell_wall_metabolism_enzyme"/>
</dbReference>
<accession>A0A0B6S694</accession>
<dbReference type="PANTHER" id="PTHR21666:SF270">
    <property type="entry name" value="MUREIN HYDROLASE ACTIVATOR ENVC"/>
    <property type="match status" value="1"/>
</dbReference>
<reference evidence="3 4" key="2">
    <citation type="journal article" date="2016" name="Appl. Microbiol. Biotechnol.">
        <title>Mutations improving production and secretion of extracellular lipase by Burkholderia glumae PG1.</title>
        <authorList>
            <person name="Knapp A."/>
            <person name="Voget S."/>
            <person name="Gao R."/>
            <person name="Zaburannyi N."/>
            <person name="Krysciak D."/>
            <person name="Breuer M."/>
            <person name="Hauer B."/>
            <person name="Streit W.R."/>
            <person name="Muller R."/>
            <person name="Daniel R."/>
            <person name="Jaeger K.E."/>
        </authorList>
    </citation>
    <scope>NUCLEOTIDE SEQUENCE [LARGE SCALE GENOMIC DNA]</scope>
    <source>
        <strain evidence="3 4">PG1</strain>
    </source>
</reference>
<dbReference type="AlphaFoldDB" id="A0A0B6S694"/>